<dbReference type="STRING" id="1108044.GOOTI_202_00480"/>
<comment type="caution">
    <text evidence="1">The sequence shown here is derived from an EMBL/GenBank/DDBJ whole genome shotgun (WGS) entry which is preliminary data.</text>
</comment>
<keyword evidence="2" id="KW-1185">Reference proteome</keyword>
<dbReference type="AlphaFoldDB" id="H5TRT4"/>
<gene>
    <name evidence="1" type="ORF">GOOTI_202_00480</name>
</gene>
<accession>H5TRT4</accession>
<protein>
    <submittedName>
        <fullName evidence="1">Uncharacterized protein</fullName>
    </submittedName>
</protein>
<evidence type="ECO:0000313" key="1">
    <source>
        <dbReference type="EMBL" id="GAB36192.1"/>
    </source>
</evidence>
<reference evidence="1" key="1">
    <citation type="submission" date="2012-02" db="EMBL/GenBank/DDBJ databases">
        <title>Whole genome shotgun sequence of Gordonia otitidis NBRC 100426.</title>
        <authorList>
            <person name="Yoshida I."/>
            <person name="Hosoyama A."/>
            <person name="Tsuchikane K."/>
            <person name="Katsumata H."/>
            <person name="Yamazaki S."/>
            <person name="Fujita N."/>
        </authorList>
    </citation>
    <scope>NUCLEOTIDE SEQUENCE [LARGE SCALE GENOMIC DNA]</scope>
    <source>
        <strain evidence="1">NBRC 100426</strain>
    </source>
</reference>
<name>H5TRT4_GORO1</name>
<dbReference type="Proteomes" id="UP000005038">
    <property type="component" value="Unassembled WGS sequence"/>
</dbReference>
<evidence type="ECO:0000313" key="2">
    <source>
        <dbReference type="Proteomes" id="UP000005038"/>
    </source>
</evidence>
<dbReference type="RefSeq" id="WP_007240376.1">
    <property type="nucleotide sequence ID" value="NZ_BAFB01000202.1"/>
</dbReference>
<proteinExistence type="predicted"/>
<dbReference type="EMBL" id="BAFB01000202">
    <property type="protein sequence ID" value="GAB36192.1"/>
    <property type="molecule type" value="Genomic_DNA"/>
</dbReference>
<sequence>MTTPFLRPPEWPQGRIADDVRECPACGSFVDVEVQARTYVVISADEHTNIDGVYDYDQTSPARCGSCCYRDDLAAFTAIPTDLSTPGPLVFDWQNSEGEPAGSASWERVPADQLNETLQRMKQYWPGIMVTVEGGPDGVTMSTDPLWAPSVPALADQVAATLVDALGEPDTVTGLGGTRNAVPHSIDAAAQCGGNGTLSGAVRHRLRRLGKHHP</sequence>
<organism evidence="1 2">
    <name type="scientific">Gordonia otitidis (strain DSM 44809 / CCUG 52243 / JCM 12355 / NBRC 100426 / IFM 10032)</name>
    <dbReference type="NCBI Taxonomy" id="1108044"/>
    <lineage>
        <taxon>Bacteria</taxon>
        <taxon>Bacillati</taxon>
        <taxon>Actinomycetota</taxon>
        <taxon>Actinomycetes</taxon>
        <taxon>Mycobacteriales</taxon>
        <taxon>Gordoniaceae</taxon>
        <taxon>Gordonia</taxon>
    </lineage>
</organism>